<feature type="compositionally biased region" description="Low complexity" evidence="1">
    <location>
        <begin position="1228"/>
        <end position="1245"/>
    </location>
</feature>
<accession>A0A8H4KFV2</accession>
<dbReference type="PANTHER" id="PTHR21032">
    <property type="entry name" value="G PATCH DOMAIN-CONTAINING PROTEIN 11"/>
    <property type="match status" value="1"/>
</dbReference>
<feature type="region of interest" description="Disordered" evidence="1">
    <location>
        <begin position="601"/>
        <end position="629"/>
    </location>
</feature>
<dbReference type="Proteomes" id="UP000605986">
    <property type="component" value="Unassembled WGS sequence"/>
</dbReference>
<name>A0A8H4KFV2_9HYPO</name>
<dbReference type="PANTHER" id="PTHR21032:SF2">
    <property type="entry name" value="RESISTANCE PROTEIN ARS2, PUTATIVE (AFU_ORTHOLOGUE AFUA_2G14710)-RELATED"/>
    <property type="match status" value="1"/>
</dbReference>
<dbReference type="InterPro" id="IPR021933">
    <property type="entry name" value="SERRATE/Ars2_N"/>
</dbReference>
<feature type="region of interest" description="Disordered" evidence="1">
    <location>
        <begin position="166"/>
        <end position="194"/>
    </location>
</feature>
<feature type="compositionally biased region" description="Polar residues" evidence="1">
    <location>
        <begin position="750"/>
        <end position="776"/>
    </location>
</feature>
<dbReference type="InterPro" id="IPR000467">
    <property type="entry name" value="G_patch_dom"/>
</dbReference>
<proteinExistence type="predicted"/>
<organism evidence="3 4">
    <name type="scientific">Fusarium austroafricanum</name>
    <dbReference type="NCBI Taxonomy" id="2364996"/>
    <lineage>
        <taxon>Eukaryota</taxon>
        <taxon>Fungi</taxon>
        <taxon>Dikarya</taxon>
        <taxon>Ascomycota</taxon>
        <taxon>Pezizomycotina</taxon>
        <taxon>Sordariomycetes</taxon>
        <taxon>Hypocreomycetidae</taxon>
        <taxon>Hypocreales</taxon>
        <taxon>Nectriaceae</taxon>
        <taxon>Fusarium</taxon>
        <taxon>Fusarium concolor species complex</taxon>
    </lineage>
</organism>
<comment type="caution">
    <text evidence="3">The sequence shown here is derived from an EMBL/GenBank/DDBJ whole genome shotgun (WGS) entry which is preliminary data.</text>
</comment>
<dbReference type="GO" id="GO:0000776">
    <property type="term" value="C:kinetochore"/>
    <property type="evidence" value="ECO:0007669"/>
    <property type="project" value="TreeGrafter"/>
</dbReference>
<dbReference type="InterPro" id="IPR013087">
    <property type="entry name" value="Znf_C2H2_type"/>
</dbReference>
<dbReference type="Pfam" id="PF13821">
    <property type="entry name" value="DUF4187"/>
    <property type="match status" value="1"/>
</dbReference>
<feature type="compositionally biased region" description="Gly residues" evidence="1">
    <location>
        <begin position="821"/>
        <end position="831"/>
    </location>
</feature>
<keyword evidence="4" id="KW-1185">Reference proteome</keyword>
<dbReference type="InterPro" id="IPR025239">
    <property type="entry name" value="DUF4187"/>
</dbReference>
<feature type="region of interest" description="Disordered" evidence="1">
    <location>
        <begin position="373"/>
        <end position="398"/>
    </location>
</feature>
<evidence type="ECO:0000259" key="2">
    <source>
        <dbReference type="PROSITE" id="PS50174"/>
    </source>
</evidence>
<feature type="compositionally biased region" description="Basic and acidic residues" evidence="1">
    <location>
        <begin position="1122"/>
        <end position="1134"/>
    </location>
</feature>
<feature type="compositionally biased region" description="Basic and acidic residues" evidence="1">
    <location>
        <begin position="1174"/>
        <end position="1189"/>
    </location>
</feature>
<dbReference type="Pfam" id="PF04959">
    <property type="entry name" value="ARS2"/>
    <property type="match status" value="1"/>
</dbReference>
<feature type="compositionally biased region" description="Basic and acidic residues" evidence="1">
    <location>
        <begin position="1143"/>
        <end position="1154"/>
    </location>
</feature>
<dbReference type="InterPro" id="IPR007042">
    <property type="entry name" value="SERRATE/Ars2_C"/>
</dbReference>
<feature type="compositionally biased region" description="Basic and acidic residues" evidence="1">
    <location>
        <begin position="93"/>
        <end position="111"/>
    </location>
</feature>
<evidence type="ECO:0000313" key="4">
    <source>
        <dbReference type="Proteomes" id="UP000605986"/>
    </source>
</evidence>
<evidence type="ECO:0000313" key="3">
    <source>
        <dbReference type="EMBL" id="KAF4449637.1"/>
    </source>
</evidence>
<dbReference type="Pfam" id="PF12066">
    <property type="entry name" value="SERRATE_Ars2_N"/>
    <property type="match status" value="1"/>
</dbReference>
<feature type="compositionally biased region" description="Basic residues" evidence="1">
    <location>
        <begin position="1190"/>
        <end position="1204"/>
    </location>
</feature>
<protein>
    <recommendedName>
        <fullName evidence="2">G-patch domain-containing protein</fullName>
    </recommendedName>
</protein>
<dbReference type="AlphaFoldDB" id="A0A8H4KFV2"/>
<evidence type="ECO:0000256" key="1">
    <source>
        <dbReference type="SAM" id="MobiDB-lite"/>
    </source>
</evidence>
<feature type="region of interest" description="Disordered" evidence="1">
    <location>
        <begin position="1059"/>
        <end position="1247"/>
    </location>
</feature>
<sequence>MDSYTSFRDASARSPVDRSWSRDDSRTRDERPDRGDSFYRGRSPGSFSKRERPLLHATQQRQASAPFNPNNAYMLKGHDRRDRRRSRSPATVDRYEPRPRRDDRDRDDRRRIQSPPANIDRYVPGQDSGSSNPSVNPLADPAKLPYQVGFSYFGEWWRMNEKIKEEKERMRTGRRREPERARGPEDREKEKAKIQAAYDAYKEELQAKMARTFVSEHKKEQWFKERYVPEIRDDFRGKLNEFRRGAYSQWEQDLEGGAFDDFSLEGLPKSESNGSGGVVEKEEGEATATNEILGVGDLVPANGSDIRDDSQAQPTLLIKTIAPHVSRHNLEAFCKEHLGEEEGGFKWLSLSDPNPSKRYHRIGWVMLHPSSETSLPVDRLDPKDEDGDETITSPQPEKTADKALEAINGKTVKDEVRGDFVCHVGVHSPPQHPRKKALWDLFSAPERIDKDLLLVQRIVNKFEEEFGSDFQATLKIEEKVEDLRNAGQLQPAVAPAPVRKVKKTREVGMDEAMDEEEDGVIEIEEEEEEGAVEDEEVDDEDLLVKKKQLDLLIEYLRRVFNFCFFCVFESDSIHELTRKCPGGHLRRPRSTLSSAAKAVARASANGEPFPGKKRGEGAEEAEGELTEGEKKFRNASNKTEQQLLRAFNWVKTFEDKLTQILDPHSVDIRKLGGRPADEAVDEELLKHVKQEDEHKWRCKAPECSKLFKEEHFWRKHVEKRHGDWLDNLRQEFELINAYVMDPSHIAPSRTDANSNGHFPPSNGQSSSGTPRGFNLQNFAMNGMMGMPGFPMGPGQFSPMFANMQSGGWNPMGGDERSGGPIRRGGMGGGRGQYRSGPYDRRGGNRFDGGRNRNGGSRWGDGAGGAAGGPREAVQGRSLKSYEDLDQVSGGGSGSFNFIIANLHSDRVFQEFKVAKMGLLAENKTRRKINKDPNNTKWTKDTNTFGQKILRAQGWQPGQFLGAQDAPHSELHTAANASYIRVVLKDDMKGLGFSKSKEDEVTGLDVFQDLLSRLNGKTDDAIEEDQQARLAVKTHHFVEQRYGAMKFVYGGLLVGDEMKDVEDKQSEQQTETNSDEDVVMESAPTPKESKKEKKSKKRKASEDEEESSTRETDSKSKKRRKEERKLKESDTDDAKAKKKKEKKEKKDKFRKKSTEDVSDDEDGEERSKKRKSKSKDKSRSPEDSDDDKVKDKKSKKEKKDKKKRKKEEAASESTSTSVTYDSTPAASVPGTGATTPSGTSTPRGSRNFVRSRFIAQKRQAVLDTKALNQIFMVKA</sequence>
<dbReference type="EMBL" id="JAADJG010000277">
    <property type="protein sequence ID" value="KAF4449637.1"/>
    <property type="molecule type" value="Genomic_DNA"/>
</dbReference>
<feature type="compositionally biased region" description="Basic and acidic residues" evidence="1">
    <location>
        <begin position="166"/>
        <end position="193"/>
    </location>
</feature>
<dbReference type="PROSITE" id="PS50174">
    <property type="entry name" value="G_PATCH"/>
    <property type="match status" value="1"/>
</dbReference>
<feature type="compositionally biased region" description="Basic and acidic residues" evidence="1">
    <location>
        <begin position="15"/>
        <end position="39"/>
    </location>
</feature>
<feature type="region of interest" description="Disordered" evidence="1">
    <location>
        <begin position="746"/>
        <end position="776"/>
    </location>
</feature>
<feature type="region of interest" description="Disordered" evidence="1">
    <location>
        <begin position="814"/>
        <end position="871"/>
    </location>
</feature>
<feature type="region of interest" description="Disordered" evidence="1">
    <location>
        <begin position="1"/>
        <end position="141"/>
    </location>
</feature>
<gene>
    <name evidence="3" type="ORF">F53441_7109</name>
</gene>
<feature type="compositionally biased region" description="Gly residues" evidence="1">
    <location>
        <begin position="856"/>
        <end position="867"/>
    </location>
</feature>
<dbReference type="OrthoDB" id="342064at2759"/>
<feature type="compositionally biased region" description="Polar residues" evidence="1">
    <location>
        <begin position="57"/>
        <end position="71"/>
    </location>
</feature>
<feature type="compositionally biased region" description="Basic and acidic residues" evidence="1">
    <location>
        <begin position="837"/>
        <end position="850"/>
    </location>
</feature>
<reference evidence="3" key="1">
    <citation type="submission" date="2020-01" db="EMBL/GenBank/DDBJ databases">
        <title>Identification and distribution of gene clusters putatively required for synthesis of sphingolipid metabolism inhibitors in phylogenetically diverse species of the filamentous fungus Fusarium.</title>
        <authorList>
            <person name="Kim H.-S."/>
            <person name="Busman M."/>
            <person name="Brown D.W."/>
            <person name="Divon H."/>
            <person name="Uhlig S."/>
            <person name="Proctor R.H."/>
        </authorList>
    </citation>
    <scope>NUCLEOTIDE SEQUENCE</scope>
    <source>
        <strain evidence="3">NRRL 53441</strain>
    </source>
</reference>
<dbReference type="GO" id="GO:0003676">
    <property type="term" value="F:nucleic acid binding"/>
    <property type="evidence" value="ECO:0007669"/>
    <property type="project" value="InterPro"/>
</dbReference>
<feature type="domain" description="G-patch" evidence="2">
    <location>
        <begin position="941"/>
        <end position="995"/>
    </location>
</feature>
<dbReference type="SMART" id="SM01173">
    <property type="entry name" value="DUF4187"/>
    <property type="match status" value="1"/>
</dbReference>
<dbReference type="InterPro" id="IPR039249">
    <property type="entry name" value="GPATCH11"/>
</dbReference>
<dbReference type="SMART" id="SM00443">
    <property type="entry name" value="G_patch"/>
    <property type="match status" value="1"/>
</dbReference>
<dbReference type="PROSITE" id="PS00028">
    <property type="entry name" value="ZINC_FINGER_C2H2_1"/>
    <property type="match status" value="1"/>
</dbReference>